<comment type="caution">
    <text evidence="1">The sequence shown here is derived from an EMBL/GenBank/DDBJ whole genome shotgun (WGS) entry which is preliminary data.</text>
</comment>
<dbReference type="Proteomes" id="UP000649955">
    <property type="component" value="Unassembled WGS sequence"/>
</dbReference>
<sequence length="169" mass="18552">MTVIARRPPRTEAHLPILIDTALPRVSIRTHEFDHPPRLASIYFTGADMRRADLRGADLTRAVMNYADLRGAMLGDACLHRAHLHRADLRYVELAGVDLTGADLTGAHLGDTHGLDAGQLASALIDNTTMLPPSLHEHPWVRARIMDCTTHTAVADGFCPTRTPEPISR</sequence>
<dbReference type="InterPro" id="IPR051082">
    <property type="entry name" value="Pentapeptide-BTB/POZ_domain"/>
</dbReference>
<dbReference type="RefSeq" id="WP_191309850.1">
    <property type="nucleotide sequence ID" value="NZ_BNAW01000008.1"/>
</dbReference>
<accession>A0ABQ3KA47</accession>
<dbReference type="Gene3D" id="2.160.20.80">
    <property type="entry name" value="E3 ubiquitin-protein ligase SopA"/>
    <property type="match status" value="1"/>
</dbReference>
<evidence type="ECO:0000313" key="1">
    <source>
        <dbReference type="EMBL" id="GHG08923.1"/>
    </source>
</evidence>
<dbReference type="PANTHER" id="PTHR14136:SF17">
    <property type="entry name" value="BTB_POZ DOMAIN-CONTAINING PROTEIN KCTD9"/>
    <property type="match status" value="1"/>
</dbReference>
<proteinExistence type="predicted"/>
<dbReference type="PANTHER" id="PTHR14136">
    <property type="entry name" value="BTB_POZ DOMAIN-CONTAINING PROTEIN KCTD9"/>
    <property type="match status" value="1"/>
</dbReference>
<dbReference type="Pfam" id="PF00805">
    <property type="entry name" value="Pentapeptide"/>
    <property type="match status" value="2"/>
</dbReference>
<dbReference type="EMBL" id="BNAW01000008">
    <property type="protein sequence ID" value="GHG08923.1"/>
    <property type="molecule type" value="Genomic_DNA"/>
</dbReference>
<evidence type="ECO:0000313" key="2">
    <source>
        <dbReference type="Proteomes" id="UP000649955"/>
    </source>
</evidence>
<protein>
    <recommendedName>
        <fullName evidence="3">Pentapeptide repeat-containing protein</fullName>
    </recommendedName>
</protein>
<name>A0ABQ3KA47_9PSEU</name>
<keyword evidence="2" id="KW-1185">Reference proteome</keyword>
<evidence type="ECO:0008006" key="3">
    <source>
        <dbReference type="Google" id="ProtNLM"/>
    </source>
</evidence>
<gene>
    <name evidence="1" type="ORF">GCM10017567_27220</name>
</gene>
<dbReference type="SUPFAM" id="SSF141571">
    <property type="entry name" value="Pentapeptide repeat-like"/>
    <property type="match status" value="1"/>
</dbReference>
<reference evidence="2" key="1">
    <citation type="journal article" date="2019" name="Int. J. Syst. Evol. Microbiol.">
        <title>The Global Catalogue of Microorganisms (GCM) 10K type strain sequencing project: providing services to taxonomists for standard genome sequencing and annotation.</title>
        <authorList>
            <consortium name="The Broad Institute Genomics Platform"/>
            <consortium name="The Broad Institute Genome Sequencing Center for Infectious Disease"/>
            <person name="Wu L."/>
            <person name="Ma J."/>
        </authorList>
    </citation>
    <scope>NUCLEOTIDE SEQUENCE [LARGE SCALE GENOMIC DNA]</scope>
    <source>
        <strain evidence="2">CGMCC 4.7680</strain>
    </source>
</reference>
<dbReference type="InterPro" id="IPR001646">
    <property type="entry name" value="5peptide_repeat"/>
</dbReference>
<organism evidence="1 2">
    <name type="scientific">Amycolatopsis bullii</name>
    <dbReference type="NCBI Taxonomy" id="941987"/>
    <lineage>
        <taxon>Bacteria</taxon>
        <taxon>Bacillati</taxon>
        <taxon>Actinomycetota</taxon>
        <taxon>Actinomycetes</taxon>
        <taxon>Pseudonocardiales</taxon>
        <taxon>Pseudonocardiaceae</taxon>
        <taxon>Amycolatopsis</taxon>
    </lineage>
</organism>